<evidence type="ECO:0000313" key="3">
    <source>
        <dbReference type="EMBL" id="CAK7265012.1"/>
    </source>
</evidence>
<evidence type="ECO:0000313" key="4">
    <source>
        <dbReference type="Proteomes" id="UP001642501"/>
    </source>
</evidence>
<dbReference type="InterPro" id="IPR045518">
    <property type="entry name" value="2EXR"/>
</dbReference>
<comment type="caution">
    <text evidence="3">The sequence shown here is derived from an EMBL/GenBank/DDBJ whole genome shotgun (WGS) entry which is preliminary data.</text>
</comment>
<name>A0ABP0DA60_9PEZI</name>
<feature type="region of interest" description="Disordered" evidence="1">
    <location>
        <begin position="398"/>
        <end position="437"/>
    </location>
</feature>
<evidence type="ECO:0000259" key="2">
    <source>
        <dbReference type="Pfam" id="PF20150"/>
    </source>
</evidence>
<protein>
    <recommendedName>
        <fullName evidence="2">2EXR domain-containing protein</fullName>
    </recommendedName>
</protein>
<sequence length="477" mass="54202">MDARGRASKRRRLVDGSSTISYEDADNSPIQSPCISLRSFKDSVGSGQKAPPHDTFYLFSKLPAELRVYIWREVAREATKPFHPLRVRVYRGAKRVSRPGTKRGYGNQTCLRLASMPDLGPATRRRRALLQISREARTEMLKLWDTEVEVERRGILRFSYKYDLVYLDIINAAVMEVLIEFRLENNLPDFAKVIGHVGFEMIPSLPLWLLDHEDDLEPNLSLILCFPKLHSLSLVSFTAFQSEIDWTCLEDTSWVLSRTRAHQVYLRRFPTISHVDYTAQSTVGKRASGPRDKHECTICTIHKCVSVNQLIGKRACSIMQAKRRVDDEQGGRRRLTSNEMAWLRRLKHHTLIASTNGMAPHVPMYKCSTAGWWMNRRTARRRCLGHNADSGCDAHSVSCGNSEDNTSSHEHASGNDSTAQVHDVDVDSEAESDDEDNYELYNCDAFGHSDLDFDDDDDDDDNHGEGNGDDDIDGFFD</sequence>
<organism evidence="3 4">
    <name type="scientific">Sporothrix epigloea</name>
    <dbReference type="NCBI Taxonomy" id="1892477"/>
    <lineage>
        <taxon>Eukaryota</taxon>
        <taxon>Fungi</taxon>
        <taxon>Dikarya</taxon>
        <taxon>Ascomycota</taxon>
        <taxon>Pezizomycotina</taxon>
        <taxon>Sordariomycetes</taxon>
        <taxon>Sordariomycetidae</taxon>
        <taxon>Ophiostomatales</taxon>
        <taxon>Ophiostomataceae</taxon>
        <taxon>Sporothrix</taxon>
    </lineage>
</organism>
<proteinExistence type="predicted"/>
<feature type="compositionally biased region" description="Acidic residues" evidence="1">
    <location>
        <begin position="452"/>
        <end position="477"/>
    </location>
</feature>
<dbReference type="EMBL" id="CAWUOM010000014">
    <property type="protein sequence ID" value="CAK7265012.1"/>
    <property type="molecule type" value="Genomic_DNA"/>
</dbReference>
<feature type="domain" description="2EXR" evidence="2">
    <location>
        <begin position="56"/>
        <end position="164"/>
    </location>
</feature>
<feature type="region of interest" description="Disordered" evidence="1">
    <location>
        <begin position="449"/>
        <end position="477"/>
    </location>
</feature>
<feature type="compositionally biased region" description="Acidic residues" evidence="1">
    <location>
        <begin position="426"/>
        <end position="437"/>
    </location>
</feature>
<evidence type="ECO:0000256" key="1">
    <source>
        <dbReference type="SAM" id="MobiDB-lite"/>
    </source>
</evidence>
<accession>A0ABP0DA60</accession>
<dbReference type="Pfam" id="PF20150">
    <property type="entry name" value="2EXR"/>
    <property type="match status" value="1"/>
</dbReference>
<gene>
    <name evidence="3" type="ORF">SEPCBS57363_001365</name>
</gene>
<reference evidence="3 4" key="1">
    <citation type="submission" date="2024-01" db="EMBL/GenBank/DDBJ databases">
        <authorList>
            <person name="Allen C."/>
            <person name="Tagirdzhanova G."/>
        </authorList>
    </citation>
    <scope>NUCLEOTIDE SEQUENCE [LARGE SCALE GENOMIC DNA]</scope>
    <source>
        <strain evidence="3 4">CBS 573.63</strain>
    </source>
</reference>
<keyword evidence="4" id="KW-1185">Reference proteome</keyword>
<dbReference type="Proteomes" id="UP001642501">
    <property type="component" value="Unassembled WGS sequence"/>
</dbReference>